<dbReference type="Pfam" id="PF13489">
    <property type="entry name" value="Methyltransf_23"/>
    <property type="match status" value="1"/>
</dbReference>
<evidence type="ECO:0000313" key="2">
    <source>
        <dbReference type="Proteomes" id="UP000321926"/>
    </source>
</evidence>
<sequence>MRSELKKLKYRLSRLTETPKITCTLCQEKIYEFEPLDKHYLEMTAKYGFPYALEDAETLNVTAYNCPLCGGSDRDRLYALFFNKSIEPDKTYNLLDIAPAKALAAFIKKKKNIAYRSADLYMPEVDDKVDLTDMHIYKDNTFDIFVCSHVLEHVPDDKKAMKELYRVLKPGGWGIAMVPIFKSATEIKEDPTVTDESERWRRFGQDDHIRLYSKAGFKERLQEAGFEVKEFTTKDFKKDAFSANGIDPGSVLYIVNK</sequence>
<name>A0A5C8KBI1_9BACT</name>
<dbReference type="GO" id="GO:0008168">
    <property type="term" value="F:methyltransferase activity"/>
    <property type="evidence" value="ECO:0007669"/>
    <property type="project" value="UniProtKB-KW"/>
</dbReference>
<dbReference type="OrthoDB" id="9804312at2"/>
<dbReference type="GO" id="GO:0032259">
    <property type="term" value="P:methylation"/>
    <property type="evidence" value="ECO:0007669"/>
    <property type="project" value="UniProtKB-KW"/>
</dbReference>
<dbReference type="EMBL" id="VRTY01000015">
    <property type="protein sequence ID" value="TXK49868.1"/>
    <property type="molecule type" value="Genomic_DNA"/>
</dbReference>
<dbReference type="PANTHER" id="PTHR43861">
    <property type="entry name" value="TRANS-ACONITATE 2-METHYLTRANSFERASE-RELATED"/>
    <property type="match status" value="1"/>
</dbReference>
<gene>
    <name evidence="1" type="ORF">FVR03_05990</name>
</gene>
<evidence type="ECO:0000313" key="1">
    <source>
        <dbReference type="EMBL" id="TXK49868.1"/>
    </source>
</evidence>
<dbReference type="AlphaFoldDB" id="A0A5C8KBI1"/>
<keyword evidence="1" id="KW-0808">Transferase</keyword>
<comment type="caution">
    <text evidence="1">The sequence shown here is derived from an EMBL/GenBank/DDBJ whole genome shotgun (WGS) entry which is preliminary data.</text>
</comment>
<dbReference type="Proteomes" id="UP000321926">
    <property type="component" value="Unassembled WGS sequence"/>
</dbReference>
<proteinExistence type="predicted"/>
<keyword evidence="2" id="KW-1185">Reference proteome</keyword>
<dbReference type="RefSeq" id="WP_147920824.1">
    <property type="nucleotide sequence ID" value="NZ_VRTY01000015.1"/>
</dbReference>
<keyword evidence="1" id="KW-0489">Methyltransferase</keyword>
<reference evidence="1 2" key="1">
    <citation type="submission" date="2019-08" db="EMBL/GenBank/DDBJ databases">
        <authorList>
            <person name="Shi S."/>
        </authorList>
    </citation>
    <scope>NUCLEOTIDE SEQUENCE [LARGE SCALE GENOMIC DNA]</scope>
    <source>
        <strain evidence="1 2">GY10130</strain>
    </source>
</reference>
<organism evidence="1 2">
    <name type="scientific">Pontibacter qinzhouensis</name>
    <dbReference type="NCBI Taxonomy" id="2603253"/>
    <lineage>
        <taxon>Bacteria</taxon>
        <taxon>Pseudomonadati</taxon>
        <taxon>Bacteroidota</taxon>
        <taxon>Cytophagia</taxon>
        <taxon>Cytophagales</taxon>
        <taxon>Hymenobacteraceae</taxon>
        <taxon>Pontibacter</taxon>
    </lineage>
</organism>
<accession>A0A5C8KBI1</accession>
<dbReference type="SUPFAM" id="SSF53335">
    <property type="entry name" value="S-adenosyl-L-methionine-dependent methyltransferases"/>
    <property type="match status" value="1"/>
</dbReference>
<protein>
    <submittedName>
        <fullName evidence="1">Methyltransferase domain-containing protein</fullName>
    </submittedName>
</protein>
<dbReference type="Gene3D" id="3.40.50.150">
    <property type="entry name" value="Vaccinia Virus protein VP39"/>
    <property type="match status" value="1"/>
</dbReference>
<dbReference type="CDD" id="cd02440">
    <property type="entry name" value="AdoMet_MTases"/>
    <property type="match status" value="1"/>
</dbReference>
<dbReference type="InterPro" id="IPR029063">
    <property type="entry name" value="SAM-dependent_MTases_sf"/>
</dbReference>